<evidence type="ECO:0000256" key="10">
    <source>
        <dbReference type="ARBA" id="ARBA00029986"/>
    </source>
</evidence>
<keyword evidence="5 11" id="KW-0132">Cell division</keyword>
<evidence type="ECO:0000313" key="15">
    <source>
        <dbReference type="Proteomes" id="UP000325372"/>
    </source>
</evidence>
<dbReference type="GO" id="GO:0051083">
    <property type="term" value="P:'de novo' cotranslational protein folding"/>
    <property type="evidence" value="ECO:0007669"/>
    <property type="project" value="TreeGrafter"/>
</dbReference>
<dbReference type="PANTHER" id="PTHR30560:SF3">
    <property type="entry name" value="TRIGGER FACTOR-LIKE PROTEIN TIG, CHLOROPLASTIC"/>
    <property type="match status" value="1"/>
</dbReference>
<comment type="subcellular location">
    <subcellularLocation>
        <location evidence="11">Cytoplasm</location>
    </subcellularLocation>
    <text evidence="11">About half TF is bound to the ribosome near the polypeptide exit tunnel while the other half is free in the cytoplasm.</text>
</comment>
<evidence type="ECO:0000259" key="13">
    <source>
        <dbReference type="Pfam" id="PF05698"/>
    </source>
</evidence>
<evidence type="ECO:0000256" key="3">
    <source>
        <dbReference type="ARBA" id="ARBA00013194"/>
    </source>
</evidence>
<dbReference type="Proteomes" id="UP000325372">
    <property type="component" value="Unassembled WGS sequence"/>
</dbReference>
<reference evidence="14 15" key="1">
    <citation type="submission" date="2019-09" db="EMBL/GenBank/DDBJ databases">
        <title>Wenzhouxiangella sp. Genome sequencing and assembly.</title>
        <authorList>
            <person name="Zhang R."/>
        </authorList>
    </citation>
    <scope>NUCLEOTIDE SEQUENCE [LARGE SCALE GENOMIC DNA]</scope>
    <source>
        <strain evidence="14 15">W260</strain>
    </source>
</reference>
<evidence type="ECO:0000259" key="12">
    <source>
        <dbReference type="Pfam" id="PF05697"/>
    </source>
</evidence>
<dbReference type="InterPro" id="IPR036611">
    <property type="entry name" value="Trigger_fac_ribosome-bd_sf"/>
</dbReference>
<evidence type="ECO:0000256" key="11">
    <source>
        <dbReference type="HAMAP-Rule" id="MF_00303"/>
    </source>
</evidence>
<dbReference type="EC" id="5.2.1.8" evidence="3 11"/>
<organism evidence="14 15">
    <name type="scientific">Marinihelvus fidelis</name>
    <dbReference type="NCBI Taxonomy" id="2613842"/>
    <lineage>
        <taxon>Bacteria</taxon>
        <taxon>Pseudomonadati</taxon>
        <taxon>Pseudomonadota</taxon>
        <taxon>Gammaproteobacteria</taxon>
        <taxon>Chromatiales</taxon>
        <taxon>Wenzhouxiangellaceae</taxon>
        <taxon>Marinihelvus</taxon>
    </lineage>
</organism>
<name>A0A5N0TEJ2_9GAMM</name>
<keyword evidence="8 11" id="KW-0413">Isomerase</keyword>
<dbReference type="GO" id="GO:0005737">
    <property type="term" value="C:cytoplasm"/>
    <property type="evidence" value="ECO:0007669"/>
    <property type="project" value="UniProtKB-SubCell"/>
</dbReference>
<dbReference type="InterPro" id="IPR005215">
    <property type="entry name" value="Trig_fac"/>
</dbReference>
<dbReference type="InterPro" id="IPR008880">
    <property type="entry name" value="Trigger_fac_C"/>
</dbReference>
<dbReference type="InterPro" id="IPR046357">
    <property type="entry name" value="PPIase_dom_sf"/>
</dbReference>
<keyword evidence="9 11" id="KW-0131">Cell cycle</keyword>
<dbReference type="AlphaFoldDB" id="A0A5N0TEJ2"/>
<dbReference type="Gene3D" id="3.30.70.1050">
    <property type="entry name" value="Trigger factor ribosome-binding domain"/>
    <property type="match status" value="1"/>
</dbReference>
<keyword evidence="6 11" id="KW-0697">Rotamase</keyword>
<dbReference type="GO" id="GO:0051301">
    <property type="term" value="P:cell division"/>
    <property type="evidence" value="ECO:0007669"/>
    <property type="project" value="UniProtKB-KW"/>
</dbReference>
<keyword evidence="15" id="KW-1185">Reference proteome</keyword>
<dbReference type="GO" id="GO:0044183">
    <property type="term" value="F:protein folding chaperone"/>
    <property type="evidence" value="ECO:0007669"/>
    <property type="project" value="TreeGrafter"/>
</dbReference>
<dbReference type="EMBL" id="VYXP01000002">
    <property type="protein sequence ID" value="KAA9133048.1"/>
    <property type="molecule type" value="Genomic_DNA"/>
</dbReference>
<comment type="caution">
    <text evidence="14">The sequence shown here is derived from an EMBL/GenBank/DDBJ whole genome shotgun (WGS) entry which is preliminary data.</text>
</comment>
<keyword evidence="11" id="KW-0963">Cytoplasm</keyword>
<dbReference type="GO" id="GO:0043335">
    <property type="term" value="P:protein unfolding"/>
    <property type="evidence" value="ECO:0007669"/>
    <property type="project" value="TreeGrafter"/>
</dbReference>
<evidence type="ECO:0000256" key="5">
    <source>
        <dbReference type="ARBA" id="ARBA00022618"/>
    </source>
</evidence>
<feature type="domain" description="Trigger factor C-terminal" evidence="13">
    <location>
        <begin position="263"/>
        <end position="411"/>
    </location>
</feature>
<evidence type="ECO:0000256" key="8">
    <source>
        <dbReference type="ARBA" id="ARBA00023235"/>
    </source>
</evidence>
<evidence type="ECO:0000313" key="14">
    <source>
        <dbReference type="EMBL" id="KAA9133048.1"/>
    </source>
</evidence>
<protein>
    <recommendedName>
        <fullName evidence="4 11">Trigger factor</fullName>
        <shortName evidence="11">TF</shortName>
        <ecNumber evidence="3 11">5.2.1.8</ecNumber>
    </recommendedName>
    <alternativeName>
        <fullName evidence="10 11">PPIase</fullName>
    </alternativeName>
</protein>
<dbReference type="Pfam" id="PF05697">
    <property type="entry name" value="Trigger_N"/>
    <property type="match status" value="1"/>
</dbReference>
<proteinExistence type="inferred from homology"/>
<keyword evidence="7 11" id="KW-0143">Chaperone</keyword>
<dbReference type="GO" id="GO:0015031">
    <property type="term" value="P:protein transport"/>
    <property type="evidence" value="ECO:0007669"/>
    <property type="project" value="UniProtKB-UniRule"/>
</dbReference>
<evidence type="ECO:0000256" key="9">
    <source>
        <dbReference type="ARBA" id="ARBA00023306"/>
    </source>
</evidence>
<dbReference type="RefSeq" id="WP_150862609.1">
    <property type="nucleotide sequence ID" value="NZ_VYXP01000002.1"/>
</dbReference>
<comment type="similarity">
    <text evidence="2 11">Belongs to the FKBP-type PPIase family. Tig subfamily.</text>
</comment>
<comment type="catalytic activity">
    <reaction evidence="1 11">
        <text>[protein]-peptidylproline (omega=180) = [protein]-peptidylproline (omega=0)</text>
        <dbReference type="Rhea" id="RHEA:16237"/>
        <dbReference type="Rhea" id="RHEA-COMP:10747"/>
        <dbReference type="Rhea" id="RHEA-COMP:10748"/>
        <dbReference type="ChEBI" id="CHEBI:83833"/>
        <dbReference type="ChEBI" id="CHEBI:83834"/>
        <dbReference type="EC" id="5.2.1.8"/>
    </reaction>
</comment>
<dbReference type="GO" id="GO:0003755">
    <property type="term" value="F:peptidyl-prolyl cis-trans isomerase activity"/>
    <property type="evidence" value="ECO:0007669"/>
    <property type="project" value="UniProtKB-UniRule"/>
</dbReference>
<dbReference type="PIRSF" id="PIRSF003095">
    <property type="entry name" value="Trigger_factor"/>
    <property type="match status" value="1"/>
</dbReference>
<dbReference type="PANTHER" id="PTHR30560">
    <property type="entry name" value="TRIGGER FACTOR CHAPERONE AND PEPTIDYL-PROLYL CIS/TRANS ISOMERASE"/>
    <property type="match status" value="1"/>
</dbReference>
<evidence type="ECO:0000256" key="6">
    <source>
        <dbReference type="ARBA" id="ARBA00023110"/>
    </source>
</evidence>
<gene>
    <name evidence="11" type="primary">tig</name>
    <name evidence="14" type="ORF">F3N42_01385</name>
</gene>
<dbReference type="HAMAP" id="MF_00303">
    <property type="entry name" value="Trigger_factor_Tig"/>
    <property type="match status" value="1"/>
</dbReference>
<evidence type="ECO:0000256" key="2">
    <source>
        <dbReference type="ARBA" id="ARBA00005464"/>
    </source>
</evidence>
<evidence type="ECO:0000256" key="7">
    <source>
        <dbReference type="ARBA" id="ARBA00023186"/>
    </source>
</evidence>
<dbReference type="Gene3D" id="1.10.3120.10">
    <property type="entry name" value="Trigger factor, C-terminal domain"/>
    <property type="match status" value="1"/>
</dbReference>
<evidence type="ECO:0000256" key="1">
    <source>
        <dbReference type="ARBA" id="ARBA00000971"/>
    </source>
</evidence>
<dbReference type="SUPFAM" id="SSF102735">
    <property type="entry name" value="Trigger factor ribosome-binding domain"/>
    <property type="match status" value="1"/>
</dbReference>
<dbReference type="GO" id="GO:0043022">
    <property type="term" value="F:ribosome binding"/>
    <property type="evidence" value="ECO:0007669"/>
    <property type="project" value="TreeGrafter"/>
</dbReference>
<comment type="domain">
    <text evidence="11">Consists of 3 domains; the N-terminus binds the ribosome, the middle domain has PPIase activity, while the C-terminus has intrinsic chaperone activity on its own.</text>
</comment>
<evidence type="ECO:0000256" key="4">
    <source>
        <dbReference type="ARBA" id="ARBA00016902"/>
    </source>
</evidence>
<dbReference type="SUPFAM" id="SSF54534">
    <property type="entry name" value="FKBP-like"/>
    <property type="match status" value="1"/>
</dbReference>
<sequence>MQVTVENPGGLQRRLTVQVPAGEVQQQIDARLREIGKTAKLKGFRPGRVPMKVLQQRFGPSVRNEVVSKTVESSLMQAIQQESLKPAANPVIDSMPEVKAGKDFEFTATIEVMPEVDTVDASSIKIQSMDAEITEGDIDDMLNTLCEQRAKWEEVSREPKDGDQVLIEYAAETKDGRVPEEGMAKLAIAMGQSGFDKLEAELAKLTAGGVAEAKLKFPDDFRQPALAGKKADVSLKIDSVREKHMPEIDAEFIQSFGIESGDMDEMRVEVRKNLERELKSARLTLLKTQILNALLEAHDDLEVPAGLVQQEAAQLLQAQARQRGIEPDPALLPQFSEVAGKRVKSGLLISEIARQNDIVVDGAKVREAIESVASTYEQSREVVQMYYNNPELLRSVESSVLEEQVVDWVLEHAKVDAEATSFKELINAAAKSRQGL</sequence>
<accession>A0A5N0TEJ2</accession>
<dbReference type="Gene3D" id="3.10.50.40">
    <property type="match status" value="1"/>
</dbReference>
<dbReference type="NCBIfam" id="TIGR00115">
    <property type="entry name" value="tig"/>
    <property type="match status" value="1"/>
</dbReference>
<dbReference type="InterPro" id="IPR008881">
    <property type="entry name" value="Trigger_fac_ribosome-bd_bac"/>
</dbReference>
<feature type="domain" description="Trigger factor ribosome-binding bacterial" evidence="12">
    <location>
        <begin position="1"/>
        <end position="145"/>
    </location>
</feature>
<comment type="function">
    <text evidence="11">Involved in protein export. Acts as a chaperone by maintaining the newly synthesized protein in an open conformation. Functions as a peptidyl-prolyl cis-trans isomerase.</text>
</comment>
<dbReference type="SUPFAM" id="SSF109998">
    <property type="entry name" value="Triger factor/SurA peptide-binding domain-like"/>
    <property type="match status" value="1"/>
</dbReference>
<dbReference type="Pfam" id="PF05698">
    <property type="entry name" value="Trigger_C"/>
    <property type="match status" value="1"/>
</dbReference>
<dbReference type="InterPro" id="IPR037041">
    <property type="entry name" value="Trigger_fac_C_sf"/>
</dbReference>
<dbReference type="InterPro" id="IPR027304">
    <property type="entry name" value="Trigger_fact/SurA_dom_sf"/>
</dbReference>